<dbReference type="SUPFAM" id="SSF49503">
    <property type="entry name" value="Cupredoxins"/>
    <property type="match status" value="1"/>
</dbReference>
<dbReference type="GO" id="GO:0030246">
    <property type="term" value="F:carbohydrate binding"/>
    <property type="evidence" value="ECO:0007669"/>
    <property type="project" value="UniProtKB-KW"/>
</dbReference>
<evidence type="ECO:0000256" key="12">
    <source>
        <dbReference type="ARBA" id="ARBA00023136"/>
    </source>
</evidence>
<comment type="similarity">
    <text evidence="3">In the C-terminal section; belongs to the protein kinase superfamily. Ser/Thr protein kinase family.</text>
</comment>
<evidence type="ECO:0000256" key="3">
    <source>
        <dbReference type="ARBA" id="ARBA00010217"/>
    </source>
</evidence>
<dbReference type="GO" id="GO:0005886">
    <property type="term" value="C:plasma membrane"/>
    <property type="evidence" value="ECO:0007669"/>
    <property type="project" value="UniProtKB-SubCell"/>
</dbReference>
<accession>A0A6A3CC93</accession>
<keyword evidence="8" id="KW-0430">Lectin</keyword>
<evidence type="ECO:0000259" key="15">
    <source>
        <dbReference type="PROSITE" id="PS50011"/>
    </source>
</evidence>
<name>A0A6A3CC93_HIBSY</name>
<evidence type="ECO:0000256" key="14">
    <source>
        <dbReference type="ARBA" id="ARBA00023180"/>
    </source>
</evidence>
<keyword evidence="13" id="KW-0675">Receptor</keyword>
<keyword evidence="9" id="KW-0547">Nucleotide-binding</keyword>
<dbReference type="GO" id="GO:0005507">
    <property type="term" value="F:copper ion binding"/>
    <property type="evidence" value="ECO:0007669"/>
    <property type="project" value="InterPro"/>
</dbReference>
<dbReference type="EMBL" id="VEPZ02000430">
    <property type="protein sequence ID" value="KAE8725088.1"/>
    <property type="molecule type" value="Genomic_DNA"/>
</dbReference>
<organism evidence="16 17">
    <name type="scientific">Hibiscus syriacus</name>
    <name type="common">Rose of Sharon</name>
    <dbReference type="NCBI Taxonomy" id="106335"/>
    <lineage>
        <taxon>Eukaryota</taxon>
        <taxon>Viridiplantae</taxon>
        <taxon>Streptophyta</taxon>
        <taxon>Embryophyta</taxon>
        <taxon>Tracheophyta</taxon>
        <taxon>Spermatophyta</taxon>
        <taxon>Magnoliopsida</taxon>
        <taxon>eudicotyledons</taxon>
        <taxon>Gunneridae</taxon>
        <taxon>Pentapetalae</taxon>
        <taxon>rosids</taxon>
        <taxon>malvids</taxon>
        <taxon>Malvales</taxon>
        <taxon>Malvaceae</taxon>
        <taxon>Malvoideae</taxon>
        <taxon>Hibiscus</taxon>
    </lineage>
</organism>
<keyword evidence="12" id="KW-0472">Membrane</keyword>
<dbReference type="PANTHER" id="PTHR27007">
    <property type="match status" value="1"/>
</dbReference>
<dbReference type="Pfam" id="PF07714">
    <property type="entry name" value="PK_Tyr_Ser-Thr"/>
    <property type="match status" value="1"/>
</dbReference>
<comment type="caution">
    <text evidence="16">The sequence shown here is derived from an EMBL/GenBank/DDBJ whole genome shotgun (WGS) entry which is preliminary data.</text>
</comment>
<dbReference type="InterPro" id="IPR008271">
    <property type="entry name" value="Ser/Thr_kinase_AS"/>
</dbReference>
<dbReference type="SMART" id="SM00220">
    <property type="entry name" value="S_TKc"/>
    <property type="match status" value="1"/>
</dbReference>
<keyword evidence="6" id="KW-0812">Transmembrane</keyword>
<dbReference type="Gene3D" id="2.60.40.420">
    <property type="entry name" value="Cupredoxins - blue copper proteins"/>
    <property type="match status" value="1"/>
</dbReference>
<dbReference type="Gene3D" id="1.10.510.10">
    <property type="entry name" value="Transferase(Phosphotransferase) domain 1"/>
    <property type="match status" value="1"/>
</dbReference>
<evidence type="ECO:0000256" key="1">
    <source>
        <dbReference type="ARBA" id="ARBA00004251"/>
    </source>
</evidence>
<dbReference type="FunFam" id="1.10.510.10:FF:000240">
    <property type="entry name" value="Lectin-domain containing receptor kinase A4.3"/>
    <property type="match status" value="1"/>
</dbReference>
<dbReference type="InterPro" id="IPR011707">
    <property type="entry name" value="Cu-oxidase-like_N"/>
</dbReference>
<evidence type="ECO:0000256" key="9">
    <source>
        <dbReference type="ARBA" id="ARBA00022741"/>
    </source>
</evidence>
<dbReference type="AlphaFoldDB" id="A0A6A3CC93"/>
<dbReference type="GO" id="GO:0005524">
    <property type="term" value="F:ATP binding"/>
    <property type="evidence" value="ECO:0007669"/>
    <property type="project" value="UniProtKB-KW"/>
</dbReference>
<protein>
    <recommendedName>
        <fullName evidence="15">Protein kinase domain-containing protein</fullName>
    </recommendedName>
</protein>
<evidence type="ECO:0000256" key="11">
    <source>
        <dbReference type="ARBA" id="ARBA00022989"/>
    </source>
</evidence>
<keyword evidence="7" id="KW-0732">Signal</keyword>
<evidence type="ECO:0000256" key="6">
    <source>
        <dbReference type="ARBA" id="ARBA00022692"/>
    </source>
</evidence>
<evidence type="ECO:0000313" key="16">
    <source>
        <dbReference type="EMBL" id="KAE8725088.1"/>
    </source>
</evidence>
<dbReference type="InterPro" id="IPR000719">
    <property type="entry name" value="Prot_kinase_dom"/>
</dbReference>
<evidence type="ECO:0000256" key="5">
    <source>
        <dbReference type="ARBA" id="ARBA00022475"/>
    </source>
</evidence>
<sequence length="264" mass="29776">MTLFRKSLVLDGFDIGTWCRRRGDLLVYDLMANSSLNKFLFDNPKTILNWDQRLRIIKDVASGLVYLHEGYEQILIHRDIKASNVLLDDELHARLGDFGLTRLYEHGSSPGTTWVGGTMGYLALELPKTGKATTRSGVYQFSALLLEVACGHRPTDPKALPEELVLVDWNTDMVSAFTPSAIFKALFIALCAVELLLDWALAKHTGITRHYKFNVLSVFVTVNGQFPGPRVIAREGDRLLIKVVNHVQYNVTLHWHGIRKLWSG</sequence>
<gene>
    <name evidence="16" type="ORF">F3Y22_tig00009009pilonHSYRG00018</name>
</gene>
<evidence type="ECO:0000256" key="4">
    <source>
        <dbReference type="ARBA" id="ARBA00010609"/>
    </source>
</evidence>
<dbReference type="PROSITE" id="PS50011">
    <property type="entry name" value="PROTEIN_KINASE_DOM"/>
    <property type="match status" value="1"/>
</dbReference>
<evidence type="ECO:0000256" key="7">
    <source>
        <dbReference type="ARBA" id="ARBA00022729"/>
    </source>
</evidence>
<evidence type="ECO:0000256" key="13">
    <source>
        <dbReference type="ARBA" id="ARBA00023170"/>
    </source>
</evidence>
<dbReference type="InterPro" id="IPR001245">
    <property type="entry name" value="Ser-Thr/Tyr_kinase_cat_dom"/>
</dbReference>
<evidence type="ECO:0000256" key="8">
    <source>
        <dbReference type="ARBA" id="ARBA00022734"/>
    </source>
</evidence>
<feature type="domain" description="Protein kinase" evidence="15">
    <location>
        <begin position="1"/>
        <end position="249"/>
    </location>
</feature>
<comment type="similarity">
    <text evidence="2">In the N-terminal section; belongs to the leguminous lectin family.</text>
</comment>
<dbReference type="PROSITE" id="PS00108">
    <property type="entry name" value="PROTEIN_KINASE_ST"/>
    <property type="match status" value="1"/>
</dbReference>
<keyword evidence="17" id="KW-1185">Reference proteome</keyword>
<dbReference type="InterPro" id="IPR011009">
    <property type="entry name" value="Kinase-like_dom_sf"/>
</dbReference>
<dbReference type="GO" id="GO:0004672">
    <property type="term" value="F:protein kinase activity"/>
    <property type="evidence" value="ECO:0007669"/>
    <property type="project" value="InterPro"/>
</dbReference>
<keyword evidence="10" id="KW-0067">ATP-binding</keyword>
<keyword evidence="14" id="KW-0325">Glycoprotein</keyword>
<keyword evidence="11" id="KW-1133">Transmembrane helix</keyword>
<proteinExistence type="inferred from homology"/>
<comment type="subcellular location">
    <subcellularLocation>
        <location evidence="1">Cell membrane</location>
        <topology evidence="1">Single-pass type I membrane protein</topology>
    </subcellularLocation>
</comment>
<dbReference type="InterPro" id="IPR050528">
    <property type="entry name" value="L-type_Lectin-RKs"/>
</dbReference>
<keyword evidence="5" id="KW-1003">Cell membrane</keyword>
<evidence type="ECO:0000256" key="10">
    <source>
        <dbReference type="ARBA" id="ARBA00022840"/>
    </source>
</evidence>
<dbReference type="SUPFAM" id="SSF56112">
    <property type="entry name" value="Protein kinase-like (PK-like)"/>
    <property type="match status" value="1"/>
</dbReference>
<comment type="similarity">
    <text evidence="4">Belongs to the multicopper oxidase family.</text>
</comment>
<dbReference type="Proteomes" id="UP000436088">
    <property type="component" value="Unassembled WGS sequence"/>
</dbReference>
<dbReference type="InterPro" id="IPR008972">
    <property type="entry name" value="Cupredoxin"/>
</dbReference>
<evidence type="ECO:0000256" key="2">
    <source>
        <dbReference type="ARBA" id="ARBA00008536"/>
    </source>
</evidence>
<reference evidence="16" key="1">
    <citation type="submission" date="2019-09" db="EMBL/GenBank/DDBJ databases">
        <title>Draft genome information of white flower Hibiscus syriacus.</title>
        <authorList>
            <person name="Kim Y.-M."/>
        </authorList>
    </citation>
    <scope>NUCLEOTIDE SEQUENCE [LARGE SCALE GENOMIC DNA]</scope>
    <source>
        <strain evidence="16">YM2019G1</strain>
    </source>
</reference>
<evidence type="ECO:0000313" key="17">
    <source>
        <dbReference type="Proteomes" id="UP000436088"/>
    </source>
</evidence>
<dbReference type="Pfam" id="PF07732">
    <property type="entry name" value="Cu-oxidase_3"/>
    <property type="match status" value="1"/>
</dbReference>
<dbReference type="GO" id="GO:0002229">
    <property type="term" value="P:defense response to oomycetes"/>
    <property type="evidence" value="ECO:0007669"/>
    <property type="project" value="UniProtKB-ARBA"/>
</dbReference>